<dbReference type="InterPro" id="IPR050194">
    <property type="entry name" value="Glycosyltransferase_grp1"/>
</dbReference>
<sequence length="182" mass="20247">MEQQKTVGFLLKRVDCNDGVASHCETLMRGFKAVGWRVVLITGPVNYDASSEKSFQALKDLSEDWIIFEDLKPFWPTSASISRIKLEGCALVVAEAMCSGTVPIRTPAGGVLDQIEEGKTGYIVPFDDAEALSKAIQKLVNKDFRLQMGQQCAEYASSVFDRELMIEKTVELYCECSDMETK</sequence>
<protein>
    <submittedName>
        <fullName evidence="2">Glycosyltransferase family 4 protein</fullName>
        <ecNumber evidence="2">2.4.-.-</ecNumber>
    </submittedName>
</protein>
<evidence type="ECO:0000313" key="3">
    <source>
        <dbReference type="Proteomes" id="UP001384579"/>
    </source>
</evidence>
<keyword evidence="2" id="KW-0808">Transferase</keyword>
<comment type="caution">
    <text evidence="2">The sequence shown here is derived from an EMBL/GenBank/DDBJ whole genome shotgun (WGS) entry which is preliminary data.</text>
</comment>
<dbReference type="Pfam" id="PF00534">
    <property type="entry name" value="Glycos_transf_1"/>
    <property type="match status" value="1"/>
</dbReference>
<name>A0ABU8YRZ6_9CYAN</name>
<dbReference type="Proteomes" id="UP001384579">
    <property type="component" value="Unassembled WGS sequence"/>
</dbReference>
<organism evidence="2 3">
    <name type="scientific">Microcoleus anatoxicus PTRS2</name>
    <dbReference type="NCBI Taxonomy" id="2705321"/>
    <lineage>
        <taxon>Bacteria</taxon>
        <taxon>Bacillati</taxon>
        <taxon>Cyanobacteriota</taxon>
        <taxon>Cyanophyceae</taxon>
        <taxon>Oscillatoriophycideae</taxon>
        <taxon>Oscillatoriales</taxon>
        <taxon>Microcoleaceae</taxon>
        <taxon>Microcoleus</taxon>
        <taxon>Microcoleus anatoxicus</taxon>
    </lineage>
</organism>
<dbReference type="InterPro" id="IPR001296">
    <property type="entry name" value="Glyco_trans_1"/>
</dbReference>
<accession>A0ABU8YRZ6</accession>
<dbReference type="PANTHER" id="PTHR45947:SF3">
    <property type="entry name" value="SULFOQUINOVOSYL TRANSFERASE SQD2"/>
    <property type="match status" value="1"/>
</dbReference>
<gene>
    <name evidence="2" type="ORF">WMG39_20270</name>
</gene>
<evidence type="ECO:0000313" key="2">
    <source>
        <dbReference type="EMBL" id="MEK0187166.1"/>
    </source>
</evidence>
<keyword evidence="2" id="KW-0328">Glycosyltransferase</keyword>
<dbReference type="SUPFAM" id="SSF53756">
    <property type="entry name" value="UDP-Glycosyltransferase/glycogen phosphorylase"/>
    <property type="match status" value="1"/>
</dbReference>
<reference evidence="2 3" key="1">
    <citation type="journal article" date="2020" name="Harmful Algae">
        <title>Molecular and morphological characterization of a novel dihydroanatoxin-a producing Microcoleus species (cyanobacteria) from the Russian River, California, USA.</title>
        <authorList>
            <person name="Conklin K.Y."/>
            <person name="Stancheva R."/>
            <person name="Otten T.G."/>
            <person name="Fadness R."/>
            <person name="Boyer G.L."/>
            <person name="Read B."/>
            <person name="Zhang X."/>
            <person name="Sheath R.G."/>
        </authorList>
    </citation>
    <scope>NUCLEOTIDE SEQUENCE [LARGE SCALE GENOMIC DNA]</scope>
    <source>
        <strain evidence="2 3">PTRS2</strain>
    </source>
</reference>
<dbReference type="EMBL" id="JBBLXS010000313">
    <property type="protein sequence ID" value="MEK0187166.1"/>
    <property type="molecule type" value="Genomic_DNA"/>
</dbReference>
<dbReference type="PANTHER" id="PTHR45947">
    <property type="entry name" value="SULFOQUINOVOSYL TRANSFERASE SQD2"/>
    <property type="match status" value="1"/>
</dbReference>
<dbReference type="EC" id="2.4.-.-" evidence="2"/>
<keyword evidence="3" id="KW-1185">Reference proteome</keyword>
<evidence type="ECO:0000259" key="1">
    <source>
        <dbReference type="Pfam" id="PF00534"/>
    </source>
</evidence>
<dbReference type="RefSeq" id="WP_340522609.1">
    <property type="nucleotide sequence ID" value="NZ_JBBLXS010000313.1"/>
</dbReference>
<feature type="domain" description="Glycosyl transferase family 1" evidence="1">
    <location>
        <begin position="84"/>
        <end position="156"/>
    </location>
</feature>
<dbReference type="GO" id="GO:0016757">
    <property type="term" value="F:glycosyltransferase activity"/>
    <property type="evidence" value="ECO:0007669"/>
    <property type="project" value="UniProtKB-KW"/>
</dbReference>
<proteinExistence type="predicted"/>
<dbReference type="CDD" id="cd03801">
    <property type="entry name" value="GT4_PimA-like"/>
    <property type="match status" value="1"/>
</dbReference>
<dbReference type="Gene3D" id="3.40.50.2000">
    <property type="entry name" value="Glycogen Phosphorylase B"/>
    <property type="match status" value="2"/>
</dbReference>